<feature type="chain" id="PRO_5042047182" description="C-type lectin domain-containing protein" evidence="2">
    <location>
        <begin position="20"/>
        <end position="307"/>
    </location>
</feature>
<dbReference type="PANTHER" id="PTHR22803">
    <property type="entry name" value="MANNOSE, PHOSPHOLIPASE, LECTIN RECEPTOR RELATED"/>
    <property type="match status" value="1"/>
</dbReference>
<dbReference type="PROSITE" id="PS50041">
    <property type="entry name" value="C_TYPE_LECTIN_2"/>
    <property type="match status" value="2"/>
</dbReference>
<keyword evidence="5" id="KW-1185">Reference proteome</keyword>
<dbReference type="Pfam" id="PF00059">
    <property type="entry name" value="Lectin_C"/>
    <property type="match status" value="2"/>
</dbReference>
<gene>
    <name evidence="4" type="ORF">PYW07_010370</name>
</gene>
<dbReference type="InterPro" id="IPR050111">
    <property type="entry name" value="C-type_lectin/snaclec_domain"/>
</dbReference>
<feature type="domain" description="C-type lectin" evidence="3">
    <location>
        <begin position="167"/>
        <end position="280"/>
    </location>
</feature>
<dbReference type="Proteomes" id="UP001231518">
    <property type="component" value="Chromosome 25"/>
</dbReference>
<dbReference type="CDD" id="cd00037">
    <property type="entry name" value="CLECT"/>
    <property type="match status" value="2"/>
</dbReference>
<evidence type="ECO:0000313" key="4">
    <source>
        <dbReference type="EMBL" id="KAJ8708245.1"/>
    </source>
</evidence>
<protein>
    <recommendedName>
        <fullName evidence="3">C-type lectin domain-containing protein</fullName>
    </recommendedName>
</protein>
<evidence type="ECO:0000256" key="1">
    <source>
        <dbReference type="ARBA" id="ARBA00023157"/>
    </source>
</evidence>
<name>A0AAD7Y9Z9_MYTSE</name>
<dbReference type="AlphaFoldDB" id="A0AAD7Y9Z9"/>
<dbReference type="EMBL" id="JARGEI010000026">
    <property type="protein sequence ID" value="KAJ8708245.1"/>
    <property type="molecule type" value="Genomic_DNA"/>
</dbReference>
<feature type="signal peptide" evidence="2">
    <location>
        <begin position="1"/>
        <end position="19"/>
    </location>
</feature>
<proteinExistence type="predicted"/>
<dbReference type="PROSITE" id="PS00615">
    <property type="entry name" value="C_TYPE_LECTIN_1"/>
    <property type="match status" value="1"/>
</dbReference>
<dbReference type="InterPro" id="IPR016186">
    <property type="entry name" value="C-type_lectin-like/link_sf"/>
</dbReference>
<keyword evidence="1" id="KW-1015">Disulfide bond</keyword>
<dbReference type="InterPro" id="IPR016187">
    <property type="entry name" value="CTDL_fold"/>
</dbReference>
<evidence type="ECO:0000313" key="5">
    <source>
        <dbReference type="Proteomes" id="UP001231518"/>
    </source>
</evidence>
<feature type="domain" description="C-type lectin" evidence="3">
    <location>
        <begin position="41"/>
        <end position="143"/>
    </location>
</feature>
<reference evidence="4" key="1">
    <citation type="submission" date="2023-03" db="EMBL/GenBank/DDBJ databases">
        <title>Chromosome-level genomes of two armyworms, Mythimna separata and Mythimna loreyi, provide insights into the biosynthesis and reception of sex pheromones.</title>
        <authorList>
            <person name="Zhao H."/>
        </authorList>
    </citation>
    <scope>NUCLEOTIDE SEQUENCE</scope>
    <source>
        <strain evidence="4">BeijingLab</strain>
        <tissue evidence="4">Pupa</tissue>
    </source>
</reference>
<dbReference type="SUPFAM" id="SSF56436">
    <property type="entry name" value="C-type lectin-like"/>
    <property type="match status" value="2"/>
</dbReference>
<evidence type="ECO:0000256" key="2">
    <source>
        <dbReference type="SAM" id="SignalP"/>
    </source>
</evidence>
<dbReference type="SMART" id="SM00034">
    <property type="entry name" value="CLECT"/>
    <property type="match status" value="2"/>
</dbReference>
<dbReference type="Gene3D" id="3.10.100.10">
    <property type="entry name" value="Mannose-Binding Protein A, subunit A"/>
    <property type="match status" value="2"/>
</dbReference>
<comment type="caution">
    <text evidence="4">The sequence shown here is derived from an EMBL/GenBank/DDBJ whole genome shotgun (WGS) entry which is preliminary data.</text>
</comment>
<organism evidence="4 5">
    <name type="scientific">Mythimna separata</name>
    <name type="common">Oriental armyworm</name>
    <name type="synonym">Pseudaletia separata</name>
    <dbReference type="NCBI Taxonomy" id="271217"/>
    <lineage>
        <taxon>Eukaryota</taxon>
        <taxon>Metazoa</taxon>
        <taxon>Ecdysozoa</taxon>
        <taxon>Arthropoda</taxon>
        <taxon>Hexapoda</taxon>
        <taxon>Insecta</taxon>
        <taxon>Pterygota</taxon>
        <taxon>Neoptera</taxon>
        <taxon>Endopterygota</taxon>
        <taxon>Lepidoptera</taxon>
        <taxon>Glossata</taxon>
        <taxon>Ditrysia</taxon>
        <taxon>Noctuoidea</taxon>
        <taxon>Noctuidae</taxon>
        <taxon>Noctuinae</taxon>
        <taxon>Hadenini</taxon>
        <taxon>Mythimna</taxon>
    </lineage>
</organism>
<accession>A0AAD7Y9Z9</accession>
<dbReference type="InterPro" id="IPR018378">
    <property type="entry name" value="C-type_lectin_CS"/>
</dbReference>
<dbReference type="InterPro" id="IPR001304">
    <property type="entry name" value="C-type_lectin-like"/>
</dbReference>
<keyword evidence="2" id="KW-0732">Signal</keyword>
<evidence type="ECO:0000259" key="3">
    <source>
        <dbReference type="PROSITE" id="PS50041"/>
    </source>
</evidence>
<sequence>MLKYLVCVTLLFVADVVVCAPDYQFNNKVNGWLKLHVVPATWQDAFMTCYYEGAVLASPTNPKLATALRKVMRISDLDAPIYLGVNDVSKGNFMSVEGVPLADLSITWGTYVSSGEQLQCLSLATDGQTYLSSCTKLRPYICYKKRDNTTILNQCGTFDDDYSLYHATGSCYKYHSDRRSWSEAQKICAAEGGHLVIINDQKEADIVTSFMYKPTNKMSWKDAAYVGMLDRGKDHSFFTLHGDPVKKVYNTWAKGQPDNKGVNLCGLVYPEGTLDDVNCNTESLKFICEKDPNTSRFEVVTGIDPRR</sequence>